<keyword evidence="19" id="KW-1185">Reference proteome</keyword>
<keyword evidence="5" id="KW-0723">Serine/threonine-protein kinase</keyword>
<feature type="compositionally biased region" description="Low complexity" evidence="16">
    <location>
        <begin position="79"/>
        <end position="93"/>
    </location>
</feature>
<dbReference type="InterPro" id="IPR000719">
    <property type="entry name" value="Prot_kinase_dom"/>
</dbReference>
<accession>A0A507EUZ9</accession>
<feature type="region of interest" description="Disordered" evidence="16">
    <location>
        <begin position="31"/>
        <end position="242"/>
    </location>
</feature>
<keyword evidence="8 15" id="KW-0547">Nucleotide-binding</keyword>
<feature type="compositionally biased region" description="Polar residues" evidence="16">
    <location>
        <begin position="199"/>
        <end position="219"/>
    </location>
</feature>
<evidence type="ECO:0000256" key="5">
    <source>
        <dbReference type="ARBA" id="ARBA00022527"/>
    </source>
</evidence>
<dbReference type="Pfam" id="PF00069">
    <property type="entry name" value="Pkinase"/>
    <property type="match status" value="1"/>
</dbReference>
<dbReference type="GO" id="GO:0046872">
    <property type="term" value="F:metal ion binding"/>
    <property type="evidence" value="ECO:0007669"/>
    <property type="project" value="UniProtKB-KW"/>
</dbReference>
<feature type="compositionally biased region" description="Basic and acidic residues" evidence="16">
    <location>
        <begin position="888"/>
        <end position="899"/>
    </location>
</feature>
<dbReference type="GO" id="GO:0004674">
    <property type="term" value="F:protein serine/threonine kinase activity"/>
    <property type="evidence" value="ECO:0007669"/>
    <property type="project" value="UniProtKB-KW"/>
</dbReference>
<evidence type="ECO:0000256" key="4">
    <source>
        <dbReference type="ARBA" id="ARBA00012513"/>
    </source>
</evidence>
<dbReference type="PANTHER" id="PTHR24346">
    <property type="entry name" value="MAP/MICROTUBULE AFFINITY-REGULATING KINASE"/>
    <property type="match status" value="1"/>
</dbReference>
<evidence type="ECO:0000256" key="8">
    <source>
        <dbReference type="ARBA" id="ARBA00022741"/>
    </source>
</evidence>
<dbReference type="PROSITE" id="PS00107">
    <property type="entry name" value="PROTEIN_KINASE_ATP"/>
    <property type="match status" value="1"/>
</dbReference>
<dbReference type="AlphaFoldDB" id="A0A507EUZ9"/>
<dbReference type="Gene3D" id="3.30.200.20">
    <property type="entry name" value="Phosphorylase Kinase, domain 1"/>
    <property type="match status" value="1"/>
</dbReference>
<dbReference type="Gene3D" id="1.10.510.10">
    <property type="entry name" value="Transferase(Phosphotransferase) domain 1"/>
    <property type="match status" value="1"/>
</dbReference>
<feature type="region of interest" description="Disordered" evidence="16">
    <location>
        <begin position="740"/>
        <end position="778"/>
    </location>
</feature>
<keyword evidence="11" id="KW-0460">Magnesium</keyword>
<feature type="compositionally biased region" description="Polar residues" evidence="16">
    <location>
        <begin position="845"/>
        <end position="862"/>
    </location>
</feature>
<evidence type="ECO:0000256" key="13">
    <source>
        <dbReference type="ARBA" id="ARBA00047899"/>
    </source>
</evidence>
<reference evidence="18 19" key="1">
    <citation type="journal article" date="2019" name="Sci. Rep.">
        <title>Comparative genomics of chytrid fungi reveal insights into the obligate biotrophic and pathogenic lifestyle of Synchytrium endobioticum.</title>
        <authorList>
            <person name="van de Vossenberg B.T.L.H."/>
            <person name="Warris S."/>
            <person name="Nguyen H.D.T."/>
            <person name="van Gent-Pelzer M.P.E."/>
            <person name="Joly D.L."/>
            <person name="van de Geest H.C."/>
            <person name="Bonants P.J.M."/>
            <person name="Smith D.S."/>
            <person name="Levesque C.A."/>
            <person name="van der Lee T.A.J."/>
        </authorList>
    </citation>
    <scope>NUCLEOTIDE SEQUENCE [LARGE SCALE GENOMIC DNA]</scope>
    <source>
        <strain evidence="18 19">CBS 675.73</strain>
    </source>
</reference>
<evidence type="ECO:0000256" key="9">
    <source>
        <dbReference type="ARBA" id="ARBA00022777"/>
    </source>
</evidence>
<protein>
    <recommendedName>
        <fullName evidence="4">non-specific serine/threonine protein kinase</fullName>
        <ecNumber evidence="4">2.7.11.1</ecNumber>
    </recommendedName>
</protein>
<dbReference type="SMART" id="SM00220">
    <property type="entry name" value="S_TKc"/>
    <property type="match status" value="1"/>
</dbReference>
<evidence type="ECO:0000259" key="17">
    <source>
        <dbReference type="PROSITE" id="PS50011"/>
    </source>
</evidence>
<comment type="similarity">
    <text evidence="3">Belongs to the protein kinase superfamily. CAMK Ser/Thr protein kinase family. LKB1 subfamily.</text>
</comment>
<dbReference type="PROSITE" id="PS00108">
    <property type="entry name" value="PROTEIN_KINASE_ST"/>
    <property type="match status" value="1"/>
</dbReference>
<evidence type="ECO:0000256" key="6">
    <source>
        <dbReference type="ARBA" id="ARBA00022679"/>
    </source>
</evidence>
<feature type="compositionally biased region" description="Low complexity" evidence="16">
    <location>
        <begin position="220"/>
        <end position="233"/>
    </location>
</feature>
<evidence type="ECO:0000256" key="15">
    <source>
        <dbReference type="PROSITE-ProRule" id="PRU10141"/>
    </source>
</evidence>
<dbReference type="InterPro" id="IPR017441">
    <property type="entry name" value="Protein_kinase_ATP_BS"/>
</dbReference>
<sequence>METLITQEKNASSKVVKPEVPADVDATCLVLHVPHPPSSPRPISPSLKHRSVSVKKELSSKCQTEEEETQTSNATSIGSNKSTSSAVRRSSSTPRVESLTRNRKSLPQVTKVNFGDCEDEESPPPLLPAGQGVASRSKTVNSIPSVNQKKEDSNLEKKQHMSTASLSKKKPSQQGKTARVHAALRKSQADGLHSDGQQHRSTPAVLSNNGPSNVHASVTSRGSVNSSRISSASKMPGSTRESVADKPVIHMYPRKSITGGAGIVRSTSYQNAGNRFGSVTSNVDAIADSRQSHTVPDKNNRMPASPRPSESVYLNPPPKTPPEHSNTDQVPGTAEAAETCLAPLRDENSDYYDYVMLSQRHASSNFITKIGSADLDYGTPETVVKIIGPYILGDQIGKGAYGKVKEGLCSQTLQRVAIKIINKKRLRKIPNGVENALSEIKLLKQMKNRNVITLIDVYCKVEDGEGNIGIFNWFSSIEDSPITWTYDDGSVEDKKVTVLKWYLVFEYCPCSLQTLLEQSEGKKLSLTQTHKFFTQLVDGVGYLHSQSIIHRDIKAGNLLITPDGVVKISDFGVAERFSVYQSGNLMSDVFAGTHQFMAPEICEGIDSFEAEKVDIWACGVTLFNMVTGRYPFEFSEDGNLLGLYETIVAGAFEMPEGLNSDLEDILRGLLDKNPSTRLTIPQIQKHPFYLAYFYENSKPQPPIMSYPSTDFTIETPNSAAIVNKGSAVIRITSAEDELSSVGGKAEPALKKSKTVHGGEQASKQRKASTNSELASKQSSSVVAISMDKRANKYTSIISLHQKETPCETTMIPYLSKLCSHEIEDDLKLNKRFIDMVGRDDDFSAVDSQKSGSPVAVTTSLSPSPRADSLMRRSSERVVERGSPTLVVEEQKLDTGKATKSEGALNEEFQPRRKSAITTFFKKLFHGKDSSVKPQ</sequence>
<feature type="compositionally biased region" description="Polar residues" evidence="16">
    <location>
        <begin position="134"/>
        <end position="147"/>
    </location>
</feature>
<dbReference type="PANTHER" id="PTHR24346:SF94">
    <property type="entry name" value="NON-SPECIFIC SERINE_THREONINE PROTEIN KINASE"/>
    <property type="match status" value="1"/>
</dbReference>
<feature type="domain" description="Protein kinase" evidence="17">
    <location>
        <begin position="390"/>
        <end position="689"/>
    </location>
</feature>
<dbReference type="GO" id="GO:0005737">
    <property type="term" value="C:cytoplasm"/>
    <property type="evidence" value="ECO:0007669"/>
    <property type="project" value="TreeGrafter"/>
</dbReference>
<dbReference type="PROSITE" id="PS50011">
    <property type="entry name" value="PROTEIN_KINASE_DOM"/>
    <property type="match status" value="1"/>
</dbReference>
<keyword evidence="10 15" id="KW-0067">ATP-binding</keyword>
<feature type="region of interest" description="Disordered" evidence="16">
    <location>
        <begin position="843"/>
        <end position="908"/>
    </location>
</feature>
<feature type="compositionally biased region" description="Pro residues" evidence="16">
    <location>
        <begin position="34"/>
        <end position="43"/>
    </location>
</feature>
<evidence type="ECO:0000256" key="10">
    <source>
        <dbReference type="ARBA" id="ARBA00022840"/>
    </source>
</evidence>
<evidence type="ECO:0000256" key="3">
    <source>
        <dbReference type="ARBA" id="ARBA00009985"/>
    </source>
</evidence>
<dbReference type="EMBL" id="QEAP01000409">
    <property type="protein sequence ID" value="TPX67165.1"/>
    <property type="molecule type" value="Genomic_DNA"/>
</dbReference>
<evidence type="ECO:0000256" key="11">
    <source>
        <dbReference type="ARBA" id="ARBA00022842"/>
    </source>
</evidence>
<gene>
    <name evidence="18" type="ORF">CcCBS67573_g07583</name>
</gene>
<comment type="catalytic activity">
    <reaction evidence="13">
        <text>L-threonyl-[protein] + ATP = O-phospho-L-threonyl-[protein] + ADP + H(+)</text>
        <dbReference type="Rhea" id="RHEA:46608"/>
        <dbReference type="Rhea" id="RHEA-COMP:11060"/>
        <dbReference type="Rhea" id="RHEA-COMP:11605"/>
        <dbReference type="ChEBI" id="CHEBI:15378"/>
        <dbReference type="ChEBI" id="CHEBI:30013"/>
        <dbReference type="ChEBI" id="CHEBI:30616"/>
        <dbReference type="ChEBI" id="CHEBI:61977"/>
        <dbReference type="ChEBI" id="CHEBI:456216"/>
        <dbReference type="EC" id="2.7.11.1"/>
    </reaction>
</comment>
<comment type="cofactor">
    <cofactor evidence="2">
        <name>Mg(2+)</name>
        <dbReference type="ChEBI" id="CHEBI:18420"/>
    </cofactor>
</comment>
<keyword evidence="12" id="KW-0464">Manganese</keyword>
<evidence type="ECO:0000256" key="12">
    <source>
        <dbReference type="ARBA" id="ARBA00023211"/>
    </source>
</evidence>
<feature type="compositionally biased region" description="Basic and acidic residues" evidence="16">
    <location>
        <begin position="148"/>
        <end position="159"/>
    </location>
</feature>
<dbReference type="InterPro" id="IPR008271">
    <property type="entry name" value="Ser/Thr_kinase_AS"/>
</dbReference>
<evidence type="ECO:0000313" key="18">
    <source>
        <dbReference type="EMBL" id="TPX67165.1"/>
    </source>
</evidence>
<dbReference type="GO" id="GO:0035556">
    <property type="term" value="P:intracellular signal transduction"/>
    <property type="evidence" value="ECO:0007669"/>
    <property type="project" value="TreeGrafter"/>
</dbReference>
<comment type="caution">
    <text evidence="18">The sequence shown here is derived from an EMBL/GenBank/DDBJ whole genome shotgun (WGS) entry which is preliminary data.</text>
</comment>
<proteinExistence type="inferred from homology"/>
<organism evidence="18 19">
    <name type="scientific">Chytriomyces confervae</name>
    <dbReference type="NCBI Taxonomy" id="246404"/>
    <lineage>
        <taxon>Eukaryota</taxon>
        <taxon>Fungi</taxon>
        <taxon>Fungi incertae sedis</taxon>
        <taxon>Chytridiomycota</taxon>
        <taxon>Chytridiomycota incertae sedis</taxon>
        <taxon>Chytridiomycetes</taxon>
        <taxon>Chytridiales</taxon>
        <taxon>Chytriomycetaceae</taxon>
        <taxon>Chytriomyces</taxon>
    </lineage>
</organism>
<feature type="compositionally biased region" description="Polar residues" evidence="16">
    <location>
        <begin position="161"/>
        <end position="176"/>
    </location>
</feature>
<keyword evidence="9" id="KW-0418">Kinase</keyword>
<feature type="region of interest" description="Disordered" evidence="16">
    <location>
        <begin position="290"/>
        <end position="333"/>
    </location>
</feature>
<dbReference type="EC" id="2.7.11.1" evidence="4"/>
<evidence type="ECO:0000256" key="14">
    <source>
        <dbReference type="ARBA" id="ARBA00048679"/>
    </source>
</evidence>
<evidence type="ECO:0000256" key="16">
    <source>
        <dbReference type="SAM" id="MobiDB-lite"/>
    </source>
</evidence>
<dbReference type="OrthoDB" id="68483at2759"/>
<evidence type="ECO:0000256" key="7">
    <source>
        <dbReference type="ARBA" id="ARBA00022723"/>
    </source>
</evidence>
<dbReference type="GO" id="GO:0005524">
    <property type="term" value="F:ATP binding"/>
    <property type="evidence" value="ECO:0007669"/>
    <property type="project" value="UniProtKB-UniRule"/>
</dbReference>
<dbReference type="STRING" id="246404.A0A507EUZ9"/>
<comment type="catalytic activity">
    <reaction evidence="14">
        <text>L-seryl-[protein] + ATP = O-phospho-L-seryl-[protein] + ADP + H(+)</text>
        <dbReference type="Rhea" id="RHEA:17989"/>
        <dbReference type="Rhea" id="RHEA-COMP:9863"/>
        <dbReference type="Rhea" id="RHEA-COMP:11604"/>
        <dbReference type="ChEBI" id="CHEBI:15378"/>
        <dbReference type="ChEBI" id="CHEBI:29999"/>
        <dbReference type="ChEBI" id="CHEBI:30616"/>
        <dbReference type="ChEBI" id="CHEBI:83421"/>
        <dbReference type="ChEBI" id="CHEBI:456216"/>
        <dbReference type="EC" id="2.7.11.1"/>
    </reaction>
</comment>
<dbReference type="Proteomes" id="UP000320333">
    <property type="component" value="Unassembled WGS sequence"/>
</dbReference>
<evidence type="ECO:0000256" key="2">
    <source>
        <dbReference type="ARBA" id="ARBA00001946"/>
    </source>
</evidence>
<evidence type="ECO:0000313" key="19">
    <source>
        <dbReference type="Proteomes" id="UP000320333"/>
    </source>
</evidence>
<comment type="cofactor">
    <cofactor evidence="1">
        <name>Mn(2+)</name>
        <dbReference type="ChEBI" id="CHEBI:29035"/>
    </cofactor>
</comment>
<name>A0A507EUZ9_9FUNG</name>
<dbReference type="InterPro" id="IPR011009">
    <property type="entry name" value="Kinase-like_dom_sf"/>
</dbReference>
<keyword evidence="6" id="KW-0808">Transferase</keyword>
<evidence type="ECO:0000256" key="1">
    <source>
        <dbReference type="ARBA" id="ARBA00001936"/>
    </source>
</evidence>
<dbReference type="SUPFAM" id="SSF56112">
    <property type="entry name" value="Protein kinase-like (PK-like)"/>
    <property type="match status" value="1"/>
</dbReference>
<keyword evidence="7" id="KW-0479">Metal-binding</keyword>
<feature type="compositionally biased region" description="Polar residues" evidence="16">
    <location>
        <begin position="767"/>
        <end position="778"/>
    </location>
</feature>
<feature type="binding site" evidence="15">
    <location>
        <position position="419"/>
    </location>
    <ligand>
        <name>ATP</name>
        <dbReference type="ChEBI" id="CHEBI:30616"/>
    </ligand>
</feature>
<feature type="compositionally biased region" description="Basic and acidic residues" evidence="16">
    <location>
        <begin position="868"/>
        <end position="879"/>
    </location>
</feature>